<dbReference type="AlphaFoldDB" id="A0A4R4NKU0"/>
<dbReference type="Proteomes" id="UP000295157">
    <property type="component" value="Unassembled WGS sequence"/>
</dbReference>
<evidence type="ECO:0000259" key="1">
    <source>
        <dbReference type="Pfam" id="PF04486"/>
    </source>
</evidence>
<dbReference type="EMBL" id="SMJZ01000031">
    <property type="protein sequence ID" value="TDC08167.1"/>
    <property type="molecule type" value="Genomic_DNA"/>
</dbReference>
<dbReference type="OrthoDB" id="3853500at2"/>
<protein>
    <submittedName>
        <fullName evidence="2">SchA/CurD</fullName>
    </submittedName>
</protein>
<dbReference type="Pfam" id="PF04486">
    <property type="entry name" value="SchA_CurD"/>
    <property type="match status" value="1"/>
</dbReference>
<organism evidence="2 3">
    <name type="scientific">Nonomuraea longispora</name>
    <dbReference type="NCBI Taxonomy" id="1848320"/>
    <lineage>
        <taxon>Bacteria</taxon>
        <taxon>Bacillati</taxon>
        <taxon>Actinomycetota</taxon>
        <taxon>Actinomycetes</taxon>
        <taxon>Streptosporangiales</taxon>
        <taxon>Streptosporangiaceae</taxon>
        <taxon>Nonomuraea</taxon>
    </lineage>
</organism>
<comment type="caution">
    <text evidence="2">The sequence shown here is derived from an EMBL/GenBank/DDBJ whole genome shotgun (WGS) entry which is preliminary data.</text>
</comment>
<reference evidence="2 3" key="1">
    <citation type="submission" date="2019-02" db="EMBL/GenBank/DDBJ databases">
        <title>Draft genome sequences of novel Actinobacteria.</title>
        <authorList>
            <person name="Sahin N."/>
            <person name="Ay H."/>
            <person name="Saygin H."/>
        </authorList>
    </citation>
    <scope>NUCLEOTIDE SEQUENCE [LARGE SCALE GENOMIC DNA]</scope>
    <source>
        <strain evidence="2 3">KC201</strain>
    </source>
</reference>
<dbReference type="InterPro" id="IPR007575">
    <property type="entry name" value="SchA_CurD-like"/>
</dbReference>
<accession>A0A4R4NKU0</accession>
<keyword evidence="3" id="KW-1185">Reference proteome</keyword>
<gene>
    <name evidence="2" type="ORF">E1267_11170</name>
</gene>
<dbReference type="RefSeq" id="WP_132332355.1">
    <property type="nucleotide sequence ID" value="NZ_SMJZ01000031.1"/>
</dbReference>
<evidence type="ECO:0000313" key="2">
    <source>
        <dbReference type="EMBL" id="TDC08167.1"/>
    </source>
</evidence>
<evidence type="ECO:0000313" key="3">
    <source>
        <dbReference type="Proteomes" id="UP000295157"/>
    </source>
</evidence>
<proteinExistence type="predicted"/>
<feature type="domain" description="SchA/CurD-like" evidence="1">
    <location>
        <begin position="1"/>
        <end position="118"/>
    </location>
</feature>
<name>A0A4R4NKU0_9ACTN</name>
<sequence>MPYAAITYAVKPGHEDEIAEIFAAFQRVPTPVLVDDEGKEAGRLVGTAVFIKGEVMIRVIHYEGDLVHVARNMARHKGVHELEAKLAPYLAETRDTGTPDAFGRYFRDATMRCISQLSADTLPAGARTP</sequence>